<protein>
    <submittedName>
        <fullName evidence="2">Uncharacterized protein</fullName>
    </submittedName>
</protein>
<evidence type="ECO:0000313" key="2">
    <source>
        <dbReference type="EMBL" id="KIW70646.1"/>
    </source>
</evidence>
<feature type="compositionally biased region" description="Polar residues" evidence="1">
    <location>
        <begin position="102"/>
        <end position="119"/>
    </location>
</feature>
<gene>
    <name evidence="2" type="ORF">PV04_02891</name>
</gene>
<evidence type="ECO:0000313" key="3">
    <source>
        <dbReference type="Proteomes" id="UP000054266"/>
    </source>
</evidence>
<proteinExistence type="predicted"/>
<organism evidence="2 3">
    <name type="scientific">Phialophora macrospora</name>
    <dbReference type="NCBI Taxonomy" id="1851006"/>
    <lineage>
        <taxon>Eukaryota</taxon>
        <taxon>Fungi</taxon>
        <taxon>Dikarya</taxon>
        <taxon>Ascomycota</taxon>
        <taxon>Pezizomycotina</taxon>
        <taxon>Eurotiomycetes</taxon>
        <taxon>Chaetothyriomycetidae</taxon>
        <taxon>Chaetothyriales</taxon>
        <taxon>Herpotrichiellaceae</taxon>
        <taxon>Phialophora</taxon>
    </lineage>
</organism>
<feature type="region of interest" description="Disordered" evidence="1">
    <location>
        <begin position="13"/>
        <end position="46"/>
    </location>
</feature>
<reference evidence="2 3" key="1">
    <citation type="submission" date="2015-01" db="EMBL/GenBank/DDBJ databases">
        <title>The Genome Sequence of Capronia semiimmersa CBS27337.</title>
        <authorList>
            <consortium name="The Broad Institute Genomics Platform"/>
            <person name="Cuomo C."/>
            <person name="de Hoog S."/>
            <person name="Gorbushina A."/>
            <person name="Stielow B."/>
            <person name="Teixiera M."/>
            <person name="Abouelleil A."/>
            <person name="Chapman S.B."/>
            <person name="Priest M."/>
            <person name="Young S.K."/>
            <person name="Wortman J."/>
            <person name="Nusbaum C."/>
            <person name="Birren B."/>
        </authorList>
    </citation>
    <scope>NUCLEOTIDE SEQUENCE [LARGE SCALE GENOMIC DNA]</scope>
    <source>
        <strain evidence="2 3">CBS 27337</strain>
    </source>
</reference>
<dbReference type="EMBL" id="KN846957">
    <property type="protein sequence ID" value="KIW70646.1"/>
    <property type="molecule type" value="Genomic_DNA"/>
</dbReference>
<feature type="region of interest" description="Disordered" evidence="1">
    <location>
        <begin position="85"/>
        <end position="119"/>
    </location>
</feature>
<dbReference type="HOGENOM" id="CLU_2061208_0_0_1"/>
<sequence length="119" mass="13226">MALVEVRLEDFLEYDAPSSSSSPPSRPPVAGAVSQQPAPRPTADASDLSYTDLCQLILVAAQEQQTQQEVEAFYNALVGELRRRQQEEVPYGHKRKPRQEHSCSLSFAPNRSSVNVRTI</sequence>
<keyword evidence="3" id="KW-1185">Reference proteome</keyword>
<accession>A0A0D2CZJ2</accession>
<dbReference type="Proteomes" id="UP000054266">
    <property type="component" value="Unassembled WGS sequence"/>
</dbReference>
<evidence type="ECO:0000256" key="1">
    <source>
        <dbReference type="SAM" id="MobiDB-lite"/>
    </source>
</evidence>
<name>A0A0D2CZJ2_9EURO</name>
<dbReference type="AlphaFoldDB" id="A0A0D2CZJ2"/>